<dbReference type="PANTHER" id="PTHR30203:SF24">
    <property type="entry name" value="BLR4935 PROTEIN"/>
    <property type="match status" value="1"/>
</dbReference>
<comment type="similarity">
    <text evidence="1">Belongs to the outer membrane factor (OMF) (TC 1.B.17) family.</text>
</comment>
<dbReference type="SUPFAM" id="SSF56954">
    <property type="entry name" value="Outer membrane efflux proteins (OEP)"/>
    <property type="match status" value="1"/>
</dbReference>
<protein>
    <submittedName>
        <fullName evidence="2">TolC family protein</fullName>
    </submittedName>
</protein>
<accession>A0ABW1YSG3</accession>
<evidence type="ECO:0000256" key="1">
    <source>
        <dbReference type="ARBA" id="ARBA00007613"/>
    </source>
</evidence>
<keyword evidence="3" id="KW-1185">Reference proteome</keyword>
<gene>
    <name evidence="2" type="ORF">ACFQBM_20725</name>
</gene>
<dbReference type="InterPro" id="IPR010131">
    <property type="entry name" value="MdtP/NodT-like"/>
</dbReference>
<sequence length="433" mass="47019">MLSIFARAVRVQYRCVALLALASLIFWIPQVLAQQPEPAAQLTLAEAIDRTLSRNPELAVFRLRDAALAGRAQTAALRPPLELGAELENFAGEGGADEAELTISLSSVIELGGQRGARVGAVSARRDLLLAEEQAAALDLLGEVIRRYVEVLAAQERLVLARDSVNLAGDTMKAVERRVKAAASPRSEALRARAALAQARLAVQSQQRLVAYHKLVLASLWGGEASAFRLDSAELYRFPPSAGFAELYDRARQNPAIARFASEERLRSAELRLAETQSSLDIGWSLGLRRSREIDETTLVAGFELPLFPARRNAGAIVAASAEREQVAAEREAALLRLKNRLFRAVSGREQALAAVQLLQGSVVPTLREALAEVERAYRRGRYSYLEWASAREELIGARRAQIEAASAALRFGAEIEQMTAAPLLPAGADTSK</sequence>
<organism evidence="2 3">
    <name type="scientific">Microbulbifer taiwanensis</name>
    <dbReference type="NCBI Taxonomy" id="986746"/>
    <lineage>
        <taxon>Bacteria</taxon>
        <taxon>Pseudomonadati</taxon>
        <taxon>Pseudomonadota</taxon>
        <taxon>Gammaproteobacteria</taxon>
        <taxon>Cellvibrionales</taxon>
        <taxon>Microbulbiferaceae</taxon>
        <taxon>Microbulbifer</taxon>
    </lineage>
</organism>
<dbReference type="PANTHER" id="PTHR30203">
    <property type="entry name" value="OUTER MEMBRANE CATION EFFLUX PROTEIN"/>
    <property type="match status" value="1"/>
</dbReference>
<dbReference type="Proteomes" id="UP001596425">
    <property type="component" value="Unassembled WGS sequence"/>
</dbReference>
<dbReference type="RefSeq" id="WP_193192549.1">
    <property type="nucleotide sequence ID" value="NZ_JACZFR010000029.1"/>
</dbReference>
<evidence type="ECO:0000313" key="3">
    <source>
        <dbReference type="Proteomes" id="UP001596425"/>
    </source>
</evidence>
<dbReference type="Pfam" id="PF02321">
    <property type="entry name" value="OEP"/>
    <property type="match status" value="2"/>
</dbReference>
<proteinExistence type="inferred from homology"/>
<comment type="caution">
    <text evidence="2">The sequence shown here is derived from an EMBL/GenBank/DDBJ whole genome shotgun (WGS) entry which is preliminary data.</text>
</comment>
<evidence type="ECO:0000313" key="2">
    <source>
        <dbReference type="EMBL" id="MFC6635701.1"/>
    </source>
</evidence>
<dbReference type="Gene3D" id="1.20.1600.10">
    <property type="entry name" value="Outer membrane efflux proteins (OEP)"/>
    <property type="match status" value="1"/>
</dbReference>
<dbReference type="EMBL" id="JBHSVR010000001">
    <property type="protein sequence ID" value="MFC6635701.1"/>
    <property type="molecule type" value="Genomic_DNA"/>
</dbReference>
<reference evidence="3" key="1">
    <citation type="journal article" date="2019" name="Int. J. Syst. Evol. Microbiol.">
        <title>The Global Catalogue of Microorganisms (GCM) 10K type strain sequencing project: providing services to taxonomists for standard genome sequencing and annotation.</title>
        <authorList>
            <consortium name="The Broad Institute Genomics Platform"/>
            <consortium name="The Broad Institute Genome Sequencing Center for Infectious Disease"/>
            <person name="Wu L."/>
            <person name="Ma J."/>
        </authorList>
    </citation>
    <scope>NUCLEOTIDE SEQUENCE [LARGE SCALE GENOMIC DNA]</scope>
    <source>
        <strain evidence="3">CGMCC 1.13718</strain>
    </source>
</reference>
<name>A0ABW1YSG3_9GAMM</name>
<dbReference type="InterPro" id="IPR003423">
    <property type="entry name" value="OMP_efflux"/>
</dbReference>